<evidence type="ECO:0000313" key="2">
    <source>
        <dbReference type="Proteomes" id="UP001317085"/>
    </source>
</evidence>
<dbReference type="RefSeq" id="WP_247401801.1">
    <property type="nucleotide sequence ID" value="NZ_JAKNRV010000115.1"/>
</dbReference>
<evidence type="ECO:0000313" key="1">
    <source>
        <dbReference type="EMBL" id="MCK1785402.1"/>
    </source>
</evidence>
<protein>
    <recommendedName>
        <fullName evidence="3">DUF4304 domain-containing protein</fullName>
    </recommendedName>
</protein>
<gene>
    <name evidence="1" type="ORF">L9Z73_13900</name>
</gene>
<dbReference type="Proteomes" id="UP001317085">
    <property type="component" value="Unassembled WGS sequence"/>
</dbReference>
<evidence type="ECO:0008006" key="3">
    <source>
        <dbReference type="Google" id="ProtNLM"/>
    </source>
</evidence>
<accession>A0ABT0EI51</accession>
<dbReference type="EMBL" id="JAKNRV010000115">
    <property type="protein sequence ID" value="MCK1785402.1"/>
    <property type="molecule type" value="Genomic_DNA"/>
</dbReference>
<sequence>MNNSILNINELPAVDRVKHVAQGLALLDAIIMPEWEYRYFSFNCNWDGAGKEMMASMRDGSGAEYFLHFADAGVAGKVICGSPLPNVSECLNAMPEAFQQFKVEPAFSTDNASLFFWRGVKQPSWCASPDGLKEYPLLGFFVGGIAAYKSLVENYYEKSIDATVLEEVFASLDVTADQLVILNPDIELGDLVDDFQEILGREF</sequence>
<proteinExistence type="predicted"/>
<name>A0ABT0EI51_9PSED</name>
<organism evidence="1 2">
    <name type="scientific">Pseudomonas emilianonis</name>
    <dbReference type="NCBI Taxonomy" id="2915812"/>
    <lineage>
        <taxon>Bacteria</taxon>
        <taxon>Pseudomonadati</taxon>
        <taxon>Pseudomonadota</taxon>
        <taxon>Gammaproteobacteria</taxon>
        <taxon>Pseudomonadales</taxon>
        <taxon>Pseudomonadaceae</taxon>
        <taxon>Pseudomonas</taxon>
    </lineage>
</organism>
<keyword evidence="2" id="KW-1185">Reference proteome</keyword>
<reference evidence="1 2" key="1">
    <citation type="submission" date="2022-02" db="EMBL/GenBank/DDBJ databases">
        <title>Comparative genomics of the first Antarctic Pseudomonas spp. capable of biotransforming 2,4,6-Trinitrotoluene.</title>
        <authorList>
            <person name="Cabrera M.A."/>
            <person name="Marquez S.L."/>
            <person name="Perez-Donoso J.M."/>
        </authorList>
    </citation>
    <scope>NUCLEOTIDE SEQUENCE [LARGE SCALE GENOMIC DNA]</scope>
    <source>
        <strain evidence="1 2">TNT11</strain>
    </source>
</reference>
<comment type="caution">
    <text evidence="1">The sequence shown here is derived from an EMBL/GenBank/DDBJ whole genome shotgun (WGS) entry which is preliminary data.</text>
</comment>